<dbReference type="Gene3D" id="2.40.160.180">
    <property type="entry name" value="Carbohydrate-selective porin OprB"/>
    <property type="match status" value="1"/>
</dbReference>
<dbReference type="InterPro" id="IPR038673">
    <property type="entry name" value="OprB_sf"/>
</dbReference>
<comment type="similarity">
    <text evidence="1 2">Belongs to the OprB family.</text>
</comment>
<evidence type="ECO:0000256" key="3">
    <source>
        <dbReference type="SAM" id="MobiDB-lite"/>
    </source>
</evidence>
<dbReference type="GO" id="GO:0016020">
    <property type="term" value="C:membrane"/>
    <property type="evidence" value="ECO:0007669"/>
    <property type="project" value="InterPro"/>
</dbReference>
<evidence type="ECO:0000313" key="5">
    <source>
        <dbReference type="Proteomes" id="UP000494365"/>
    </source>
</evidence>
<dbReference type="Proteomes" id="UP000494365">
    <property type="component" value="Unassembled WGS sequence"/>
</dbReference>
<feature type="region of interest" description="Disordered" evidence="3">
    <location>
        <begin position="84"/>
        <end position="103"/>
    </location>
</feature>
<feature type="compositionally biased region" description="Low complexity" evidence="3">
    <location>
        <begin position="86"/>
        <end position="103"/>
    </location>
</feature>
<evidence type="ECO:0000313" key="4">
    <source>
        <dbReference type="EMBL" id="CAB3790539.1"/>
    </source>
</evidence>
<proteinExistence type="inferred from homology"/>
<sequence length="528" mass="56724">MKRHQSFAIPKCANRLPRLTFKSVCAATAFTVVAGTAQAATPTANPMANPATPNLPVPQPTADASLPVASTASVALAQLAAEDARSATTNTEPASAASAADAASTAAASPAPVDAGPQRWNAHIQSTYIFQTKDSMHAPYTGANSLLPRREYGWSWSVTAAFGVRLWSGAELYFDPEMVAARAISHAAGLGGLADGEISKTADPNPTTYYARLFLRQTWDLGGDHTPVDSDMNQLAGPVASRRIVLTIGNYSPTDIFGQNTYAGDPRTQFFNAALMTYGAWDYPSDARGYTWGAALEYYRDAWAFRVGRFLQPRDPNGLQLNYRPFEDYGDAAEVEHNHSVAGRPGKLSALVYRNRADMGDYGEAVQYAAIYGGTPALSNVRATRVKTGFGVHAEQSLTDDIGAWISWSQNNGSDEEYAYAEIDRQLQAGVSIKGTRWHRQVDTVGIAYTNNGLSGAHAAYLAAGGIGGFLGDGALSYHTEDIYELYYSAQIVEGVTASLDYQHIANPGYNHDRGPVDFFGARMHLAF</sequence>
<keyword evidence="2" id="KW-0732">Signal</keyword>
<reference evidence="4 5" key="1">
    <citation type="submission" date="2020-04" db="EMBL/GenBank/DDBJ databases">
        <authorList>
            <person name="De Canck E."/>
        </authorList>
    </citation>
    <scope>NUCLEOTIDE SEQUENCE [LARGE SCALE GENOMIC DNA]</scope>
    <source>
        <strain evidence="4 5">LMG 28614</strain>
    </source>
</reference>
<feature type="chain" id="PRO_5029038442" evidence="2">
    <location>
        <begin position="40"/>
        <end position="528"/>
    </location>
</feature>
<protein>
    <submittedName>
        <fullName evidence="4">Uncharacterized protein</fullName>
    </submittedName>
</protein>
<name>A0A6S7B852_9BURK</name>
<keyword evidence="5" id="KW-1185">Reference proteome</keyword>
<dbReference type="GO" id="GO:0008643">
    <property type="term" value="P:carbohydrate transport"/>
    <property type="evidence" value="ECO:0007669"/>
    <property type="project" value="InterPro"/>
</dbReference>
<dbReference type="Pfam" id="PF04966">
    <property type="entry name" value="OprB"/>
    <property type="match status" value="1"/>
</dbReference>
<gene>
    <name evidence="4" type="ORF">LMG28614_03089</name>
</gene>
<dbReference type="GO" id="GO:0015288">
    <property type="term" value="F:porin activity"/>
    <property type="evidence" value="ECO:0007669"/>
    <property type="project" value="InterPro"/>
</dbReference>
<dbReference type="InterPro" id="IPR007049">
    <property type="entry name" value="Carb-sel_porin_OprB"/>
</dbReference>
<dbReference type="AlphaFoldDB" id="A0A6S7B852"/>
<dbReference type="EMBL" id="CADIKK010000013">
    <property type="protein sequence ID" value="CAB3790539.1"/>
    <property type="molecule type" value="Genomic_DNA"/>
</dbReference>
<feature type="signal peptide" evidence="2">
    <location>
        <begin position="1"/>
        <end position="39"/>
    </location>
</feature>
<organism evidence="4 5">
    <name type="scientific">Paraburkholderia ultramafica</name>
    <dbReference type="NCBI Taxonomy" id="1544867"/>
    <lineage>
        <taxon>Bacteria</taxon>
        <taxon>Pseudomonadati</taxon>
        <taxon>Pseudomonadota</taxon>
        <taxon>Betaproteobacteria</taxon>
        <taxon>Burkholderiales</taxon>
        <taxon>Burkholderiaceae</taxon>
        <taxon>Paraburkholderia</taxon>
    </lineage>
</organism>
<evidence type="ECO:0000256" key="2">
    <source>
        <dbReference type="RuleBase" id="RU363072"/>
    </source>
</evidence>
<evidence type="ECO:0000256" key="1">
    <source>
        <dbReference type="ARBA" id="ARBA00008769"/>
    </source>
</evidence>
<accession>A0A6S7B852</accession>